<dbReference type="Gene3D" id="1.10.760.10">
    <property type="entry name" value="Cytochrome c-like domain"/>
    <property type="match status" value="1"/>
</dbReference>
<proteinExistence type="predicted"/>
<dbReference type="GO" id="GO:0004130">
    <property type="term" value="F:cytochrome-c peroxidase activity"/>
    <property type="evidence" value="ECO:0007669"/>
    <property type="project" value="TreeGrafter"/>
</dbReference>
<dbReference type="EMBL" id="AAXW01000044">
    <property type="protein sequence ID" value="EAZ89454.1"/>
    <property type="molecule type" value="Genomic_DNA"/>
</dbReference>
<dbReference type="Pfam" id="PF21419">
    <property type="entry name" value="RoxA-like_Cyt-c"/>
    <property type="match status" value="1"/>
</dbReference>
<protein>
    <recommendedName>
        <fullName evidence="6">Cytochrome c domain-containing protein</fullName>
    </recommendedName>
</protein>
<dbReference type="InterPro" id="IPR009056">
    <property type="entry name" value="Cyt_c-like_dom"/>
</dbReference>
<reference evidence="7 8" key="1">
    <citation type="submission" date="2007-03" db="EMBL/GenBank/DDBJ databases">
        <authorList>
            <person name="Stal L."/>
            <person name="Ferriera S."/>
            <person name="Johnson J."/>
            <person name="Kravitz S."/>
            <person name="Beeson K."/>
            <person name="Sutton G."/>
            <person name="Rogers Y.-H."/>
            <person name="Friedman R."/>
            <person name="Frazier M."/>
            <person name="Venter J.C."/>
        </authorList>
    </citation>
    <scope>NUCLEOTIDE SEQUENCE [LARGE SCALE GENOMIC DNA]</scope>
    <source>
        <strain evidence="7 8">CCY0110</strain>
    </source>
</reference>
<organism evidence="7 8">
    <name type="scientific">Crocosphaera chwakensis CCY0110</name>
    <dbReference type="NCBI Taxonomy" id="391612"/>
    <lineage>
        <taxon>Bacteria</taxon>
        <taxon>Bacillati</taxon>
        <taxon>Cyanobacteriota</taxon>
        <taxon>Cyanophyceae</taxon>
        <taxon>Oscillatoriophycideae</taxon>
        <taxon>Chroococcales</taxon>
        <taxon>Aphanothecaceae</taxon>
        <taxon>Crocosphaera</taxon>
        <taxon>Crocosphaera chwakensis</taxon>
    </lineage>
</organism>
<dbReference type="GO" id="GO:0009055">
    <property type="term" value="F:electron transfer activity"/>
    <property type="evidence" value="ECO:0007669"/>
    <property type="project" value="InterPro"/>
</dbReference>
<evidence type="ECO:0000259" key="6">
    <source>
        <dbReference type="PROSITE" id="PS51007"/>
    </source>
</evidence>
<keyword evidence="3 4" id="KW-0408">Iron</keyword>
<dbReference type="SUPFAM" id="SSF46626">
    <property type="entry name" value="Cytochrome c"/>
    <property type="match status" value="1"/>
</dbReference>
<keyword evidence="1 4" id="KW-0349">Heme</keyword>
<evidence type="ECO:0000313" key="8">
    <source>
        <dbReference type="Proteomes" id="UP000003781"/>
    </source>
</evidence>
<dbReference type="OrthoDB" id="417271at2"/>
<gene>
    <name evidence="7" type="ORF">CY0110_27139</name>
</gene>
<evidence type="ECO:0000256" key="5">
    <source>
        <dbReference type="SAM" id="Phobius"/>
    </source>
</evidence>
<sequence length="478" mass="53276">MAVFMILLTGKVGKIITTLILVILLITGGVGYFAWYNFKREVPIVYKSAEDHFKYGSINSGGVPFFIWEVLPELFAKHLPGPGGYKSLGFIWEEGKEMPVGVSKSIVGFPRQGSTCALCHSTTYRKTPEDAPTLVLGAPTQTFDSIANIRFLAACGNDPKFTPDNIIPAIEAKHQLSWSDKLLYRYVIIPDTQKKLMGLGLGFAWTKSRPDPGPGRIPSFNPVKFINFRLPLDDTIDNVDDPAIWNERKHKGFDYHWDGLETSLTETVIMGALAAGTKPDNVPLENLQRVEDFIRLIPPPDYPFDIDPVLVSQGKPIFDNNCASCHAFGGDRTGTIIPVEEVGTDDHRIEMWTQAAVDKYLAVGDGQEWDFTQVHKRDGYVAVALDGIWLRAPYLHNGSVPSLKELLEVPSDRTPVFYRGYDVYDQDQVGFISEGPQAQKEGFEYDTHLPGNSNQGHLYGTELSTEDKQALVEYLKTL</sequence>
<dbReference type="Proteomes" id="UP000003781">
    <property type="component" value="Unassembled WGS sequence"/>
</dbReference>
<dbReference type="InterPro" id="IPR051395">
    <property type="entry name" value="Cytochrome_c_Peroxidase/MauG"/>
</dbReference>
<name>A3IVR4_9CHRO</name>
<keyword evidence="5" id="KW-1133">Transmembrane helix</keyword>
<keyword evidence="2 4" id="KW-0479">Metal-binding</keyword>
<evidence type="ECO:0000313" key="7">
    <source>
        <dbReference type="EMBL" id="EAZ89454.1"/>
    </source>
</evidence>
<dbReference type="InterPro" id="IPR036909">
    <property type="entry name" value="Cyt_c-like_dom_sf"/>
</dbReference>
<evidence type="ECO:0000256" key="3">
    <source>
        <dbReference type="ARBA" id="ARBA00023004"/>
    </source>
</evidence>
<dbReference type="GO" id="GO:0046872">
    <property type="term" value="F:metal ion binding"/>
    <property type="evidence" value="ECO:0007669"/>
    <property type="project" value="UniProtKB-KW"/>
</dbReference>
<keyword evidence="5" id="KW-0812">Transmembrane</keyword>
<dbReference type="GO" id="GO:0020037">
    <property type="term" value="F:heme binding"/>
    <property type="evidence" value="ECO:0007669"/>
    <property type="project" value="InterPro"/>
</dbReference>
<keyword evidence="8" id="KW-1185">Reference proteome</keyword>
<dbReference type="AlphaFoldDB" id="A3IVR4"/>
<comment type="caution">
    <text evidence="7">The sequence shown here is derived from an EMBL/GenBank/DDBJ whole genome shotgun (WGS) entry which is preliminary data.</text>
</comment>
<evidence type="ECO:0000256" key="1">
    <source>
        <dbReference type="ARBA" id="ARBA00022617"/>
    </source>
</evidence>
<evidence type="ECO:0000256" key="2">
    <source>
        <dbReference type="ARBA" id="ARBA00022723"/>
    </source>
</evidence>
<feature type="domain" description="Cytochrome c" evidence="6">
    <location>
        <begin position="309"/>
        <end position="478"/>
    </location>
</feature>
<feature type="transmembrane region" description="Helical" evidence="5">
    <location>
        <begin position="12"/>
        <end position="35"/>
    </location>
</feature>
<keyword evidence="5" id="KW-0472">Membrane</keyword>
<accession>A3IVR4</accession>
<dbReference type="PANTHER" id="PTHR30600">
    <property type="entry name" value="CYTOCHROME C PEROXIDASE-RELATED"/>
    <property type="match status" value="1"/>
</dbReference>
<dbReference type="PROSITE" id="PS51007">
    <property type="entry name" value="CYTC"/>
    <property type="match status" value="1"/>
</dbReference>
<dbReference type="PANTHER" id="PTHR30600:SF9">
    <property type="entry name" value="BLR7738 PROTEIN"/>
    <property type="match status" value="1"/>
</dbReference>
<evidence type="ECO:0000256" key="4">
    <source>
        <dbReference type="PROSITE-ProRule" id="PRU00433"/>
    </source>
</evidence>
<dbReference type="eggNOG" id="COG2010">
    <property type="taxonomic scope" value="Bacteria"/>
</dbReference>